<comment type="caution">
    <text evidence="1">The sequence shown here is derived from an EMBL/GenBank/DDBJ whole genome shotgun (WGS) entry which is preliminary data.</text>
</comment>
<dbReference type="Proteomes" id="UP001320706">
    <property type="component" value="Unassembled WGS sequence"/>
</dbReference>
<evidence type="ECO:0000313" key="2">
    <source>
        <dbReference type="Proteomes" id="UP001320706"/>
    </source>
</evidence>
<accession>A0ACC3S897</accession>
<reference evidence="1" key="1">
    <citation type="submission" date="2024-02" db="EMBL/GenBank/DDBJ databases">
        <title>Metagenome Assembled Genome of Zalaria obscura JY119.</title>
        <authorList>
            <person name="Vighnesh L."/>
            <person name="Jagadeeshwari U."/>
            <person name="Venkata Ramana C."/>
            <person name="Sasikala C."/>
        </authorList>
    </citation>
    <scope>NUCLEOTIDE SEQUENCE</scope>
    <source>
        <strain evidence="1">JY119</strain>
    </source>
</reference>
<evidence type="ECO:0000313" key="1">
    <source>
        <dbReference type="EMBL" id="KAK8202026.1"/>
    </source>
</evidence>
<keyword evidence="2" id="KW-1185">Reference proteome</keyword>
<dbReference type="EMBL" id="JAMKPW020000033">
    <property type="protein sequence ID" value="KAK8202026.1"/>
    <property type="molecule type" value="Genomic_DNA"/>
</dbReference>
<gene>
    <name evidence="1" type="ORF">M8818_005551</name>
</gene>
<organism evidence="1 2">
    <name type="scientific">Zalaria obscura</name>
    <dbReference type="NCBI Taxonomy" id="2024903"/>
    <lineage>
        <taxon>Eukaryota</taxon>
        <taxon>Fungi</taxon>
        <taxon>Dikarya</taxon>
        <taxon>Ascomycota</taxon>
        <taxon>Pezizomycotina</taxon>
        <taxon>Dothideomycetes</taxon>
        <taxon>Dothideomycetidae</taxon>
        <taxon>Dothideales</taxon>
        <taxon>Zalariaceae</taxon>
        <taxon>Zalaria</taxon>
    </lineage>
</organism>
<protein>
    <submittedName>
        <fullName evidence="1">Uncharacterized protein</fullName>
    </submittedName>
</protein>
<proteinExistence type="predicted"/>
<name>A0ACC3S897_9PEZI</name>
<sequence>MLSDLSRGILLRQFDPIKVAAKGGSSRVPYLCRQTLSNLGPRYLYDNLYDQNVSNRYFSSTTICPFLDSLVSCIVYSMVSFPKLHAFDTPCVENISRLNDLIGYIVALVAQNVRYGMYMKLWQSADFECTALNPRSCAGTAHFWMAARQNPRLILQRVISLSTWNQHLLGLARAFRTDTECQRSEPGADNGLHWLSVEPPQRRRSSR</sequence>